<dbReference type="EMBL" id="SGXM01000003">
    <property type="protein sequence ID" value="RZT38366.1"/>
    <property type="molecule type" value="Genomic_DNA"/>
</dbReference>
<dbReference type="Proteomes" id="UP000291078">
    <property type="component" value="Unassembled WGS sequence"/>
</dbReference>
<dbReference type="OrthoDB" id="6505770at2"/>
<protein>
    <submittedName>
        <fullName evidence="1">Uncharacterized protein</fullName>
    </submittedName>
</protein>
<gene>
    <name evidence="1" type="ORF">EV147_2832</name>
</gene>
<organism evidence="1 2">
    <name type="scientific">Cupriavidus agavae</name>
    <dbReference type="NCBI Taxonomy" id="1001822"/>
    <lineage>
        <taxon>Bacteria</taxon>
        <taxon>Pseudomonadati</taxon>
        <taxon>Pseudomonadota</taxon>
        <taxon>Betaproteobacteria</taxon>
        <taxon>Burkholderiales</taxon>
        <taxon>Burkholderiaceae</taxon>
        <taxon>Cupriavidus</taxon>
    </lineage>
</organism>
<evidence type="ECO:0000313" key="1">
    <source>
        <dbReference type="EMBL" id="RZT38366.1"/>
    </source>
</evidence>
<name>A0A4Q7RWM6_9BURK</name>
<dbReference type="RefSeq" id="WP_130391835.1">
    <property type="nucleotide sequence ID" value="NZ_SGXM01000003.1"/>
</dbReference>
<evidence type="ECO:0000313" key="2">
    <source>
        <dbReference type="Proteomes" id="UP000291078"/>
    </source>
</evidence>
<dbReference type="AlphaFoldDB" id="A0A4Q7RWM6"/>
<accession>A0A4Q7RWM6</accession>
<keyword evidence="2" id="KW-1185">Reference proteome</keyword>
<reference evidence="1 2" key="1">
    <citation type="journal article" date="2015" name="Stand. Genomic Sci.">
        <title>Genomic Encyclopedia of Bacterial and Archaeal Type Strains, Phase III: the genomes of soil and plant-associated and newly described type strains.</title>
        <authorList>
            <person name="Whitman W.B."/>
            <person name="Woyke T."/>
            <person name="Klenk H.P."/>
            <person name="Zhou Y."/>
            <person name="Lilburn T.G."/>
            <person name="Beck B.J."/>
            <person name="De Vos P."/>
            <person name="Vandamme P."/>
            <person name="Eisen J.A."/>
            <person name="Garrity G."/>
            <person name="Hugenholtz P."/>
            <person name="Kyrpides N.C."/>
        </authorList>
    </citation>
    <scope>NUCLEOTIDE SEQUENCE [LARGE SCALE GENOMIC DNA]</scope>
    <source>
        <strain evidence="1 2">ASC-9842</strain>
    </source>
</reference>
<sequence length="165" mass="19298">MTTIYRLVLEFQPFPVISPLVLGFPEDALTGTITLRVDNAVTYEFSEIMTVKWDYRELVAWFTRNREALIEERLPAFIGWRTSIFESMQQFYRDDDALDAQDDEAFEYRTRHQLNFGLRGLEVAPTYLGRGPNGWEVSGERNGKPFVYRIDLPGFLERFREARAA</sequence>
<proteinExistence type="predicted"/>
<comment type="caution">
    <text evidence="1">The sequence shown here is derived from an EMBL/GenBank/DDBJ whole genome shotgun (WGS) entry which is preliminary data.</text>
</comment>